<dbReference type="STRING" id="62062.ENSHHUP00000037583"/>
<organism evidence="2 3">
    <name type="scientific">Hucho hucho</name>
    <name type="common">huchen</name>
    <dbReference type="NCBI Taxonomy" id="62062"/>
    <lineage>
        <taxon>Eukaryota</taxon>
        <taxon>Metazoa</taxon>
        <taxon>Chordata</taxon>
        <taxon>Craniata</taxon>
        <taxon>Vertebrata</taxon>
        <taxon>Euteleostomi</taxon>
        <taxon>Actinopterygii</taxon>
        <taxon>Neopterygii</taxon>
        <taxon>Teleostei</taxon>
        <taxon>Protacanthopterygii</taxon>
        <taxon>Salmoniformes</taxon>
        <taxon>Salmonidae</taxon>
        <taxon>Salmoninae</taxon>
        <taxon>Hucho</taxon>
    </lineage>
</organism>
<feature type="chain" id="PRO_5021380472" evidence="1">
    <location>
        <begin position="17"/>
        <end position="96"/>
    </location>
</feature>
<protein>
    <submittedName>
        <fullName evidence="2">Uncharacterized protein</fullName>
    </submittedName>
</protein>
<dbReference type="Proteomes" id="UP000314982">
    <property type="component" value="Unassembled WGS sequence"/>
</dbReference>
<sequence length="96" mass="10430">VHTELWSWLFHVCVQSCTECLGGKKYSGPCGGRDCSGGCKCFPEKGARVSPISSIVLLFNPYTTLRAPSSISISSQPSITLFHRWLVVPSLGRRGS</sequence>
<proteinExistence type="predicted"/>
<keyword evidence="3" id="KW-1185">Reference proteome</keyword>
<dbReference type="GeneTree" id="ENSGT01010000222796"/>
<feature type="signal peptide" evidence="1">
    <location>
        <begin position="1"/>
        <end position="16"/>
    </location>
</feature>
<dbReference type="AlphaFoldDB" id="A0A4W5MIC1"/>
<name>A0A4W5MIC1_9TELE</name>
<dbReference type="Ensembl" id="ENSHHUT00000039080.1">
    <property type="protein sequence ID" value="ENSHHUP00000037583.1"/>
    <property type="gene ID" value="ENSHHUG00000023524.1"/>
</dbReference>
<accession>A0A4W5MIC1</accession>
<evidence type="ECO:0000313" key="3">
    <source>
        <dbReference type="Proteomes" id="UP000314982"/>
    </source>
</evidence>
<evidence type="ECO:0000256" key="1">
    <source>
        <dbReference type="SAM" id="SignalP"/>
    </source>
</evidence>
<reference evidence="2" key="3">
    <citation type="submission" date="2025-09" db="UniProtKB">
        <authorList>
            <consortium name="Ensembl"/>
        </authorList>
    </citation>
    <scope>IDENTIFICATION</scope>
</reference>
<evidence type="ECO:0000313" key="2">
    <source>
        <dbReference type="Ensembl" id="ENSHHUP00000037583.1"/>
    </source>
</evidence>
<keyword evidence="1" id="KW-0732">Signal</keyword>
<reference evidence="2" key="2">
    <citation type="submission" date="2025-08" db="UniProtKB">
        <authorList>
            <consortium name="Ensembl"/>
        </authorList>
    </citation>
    <scope>IDENTIFICATION</scope>
</reference>
<reference evidence="3" key="1">
    <citation type="submission" date="2018-06" db="EMBL/GenBank/DDBJ databases">
        <title>Genome assembly of Danube salmon.</title>
        <authorList>
            <person name="Macqueen D.J."/>
            <person name="Gundappa M.K."/>
        </authorList>
    </citation>
    <scope>NUCLEOTIDE SEQUENCE [LARGE SCALE GENOMIC DNA]</scope>
</reference>